<comment type="similarity">
    <text evidence="1">Belongs to the ATPase alpha/beta chains family.</text>
</comment>
<proteinExistence type="inferred from homology"/>
<keyword evidence="2" id="KW-0813">Transport</keyword>
<dbReference type="AlphaFoldDB" id="A0A022RH69"/>
<gene>
    <name evidence="5" type="ORF">MIMGU_mgv11b017912mg</name>
</gene>
<evidence type="ECO:0000313" key="6">
    <source>
        <dbReference type="Proteomes" id="UP000030748"/>
    </source>
</evidence>
<evidence type="ECO:0000259" key="4">
    <source>
        <dbReference type="Pfam" id="PF02874"/>
    </source>
</evidence>
<organism evidence="5 6">
    <name type="scientific">Erythranthe guttata</name>
    <name type="common">Yellow monkey flower</name>
    <name type="synonym">Mimulus guttatus</name>
    <dbReference type="NCBI Taxonomy" id="4155"/>
    <lineage>
        <taxon>Eukaryota</taxon>
        <taxon>Viridiplantae</taxon>
        <taxon>Streptophyta</taxon>
        <taxon>Embryophyta</taxon>
        <taxon>Tracheophyta</taxon>
        <taxon>Spermatophyta</taxon>
        <taxon>Magnoliopsida</taxon>
        <taxon>eudicotyledons</taxon>
        <taxon>Gunneridae</taxon>
        <taxon>Pentapetalae</taxon>
        <taxon>asterids</taxon>
        <taxon>lamiids</taxon>
        <taxon>Lamiales</taxon>
        <taxon>Phrymaceae</taxon>
        <taxon>Erythranthe</taxon>
    </lineage>
</organism>
<dbReference type="SUPFAM" id="SSF50615">
    <property type="entry name" value="N-terminal domain of alpha and beta subunits of F1 ATP synthase"/>
    <property type="match status" value="1"/>
</dbReference>
<evidence type="ECO:0000256" key="3">
    <source>
        <dbReference type="ARBA" id="ARBA00022781"/>
    </source>
</evidence>
<reference evidence="5 6" key="1">
    <citation type="journal article" date="2013" name="Proc. Natl. Acad. Sci. U.S.A.">
        <title>Fine-scale variation in meiotic recombination in Mimulus inferred from population shotgun sequencing.</title>
        <authorList>
            <person name="Hellsten U."/>
            <person name="Wright K.M."/>
            <person name="Jenkins J."/>
            <person name="Shu S."/>
            <person name="Yuan Y."/>
            <person name="Wessler S.R."/>
            <person name="Schmutz J."/>
            <person name="Willis J.H."/>
            <person name="Rokhsar D.S."/>
        </authorList>
    </citation>
    <scope>NUCLEOTIDE SEQUENCE [LARGE SCALE GENOMIC DNA]</scope>
    <source>
        <strain evidence="6">cv. DUN x IM62</strain>
    </source>
</reference>
<dbReference type="InterPro" id="IPR004100">
    <property type="entry name" value="ATPase_F1/V1/A1_a/bsu_N"/>
</dbReference>
<dbReference type="GO" id="GO:0046933">
    <property type="term" value="F:proton-transporting ATP synthase activity, rotational mechanism"/>
    <property type="evidence" value="ECO:0007669"/>
    <property type="project" value="InterPro"/>
</dbReference>
<evidence type="ECO:0000256" key="2">
    <source>
        <dbReference type="ARBA" id="ARBA00022448"/>
    </source>
</evidence>
<accession>A0A022RH69</accession>
<dbReference type="GO" id="GO:0005524">
    <property type="term" value="F:ATP binding"/>
    <property type="evidence" value="ECO:0007669"/>
    <property type="project" value="UniProtKB-KW"/>
</dbReference>
<dbReference type="InterPro" id="IPR023366">
    <property type="entry name" value="ATP_synth_asu-like_sf"/>
</dbReference>
<dbReference type="Proteomes" id="UP000030748">
    <property type="component" value="Unassembled WGS sequence"/>
</dbReference>
<name>A0A022RH69_ERYGU</name>
<feature type="domain" description="ATPase F1/V1/A1 complex alpha/beta subunit N-terminal" evidence="4">
    <location>
        <begin position="27"/>
        <end position="84"/>
    </location>
</feature>
<dbReference type="Gene3D" id="3.40.50.12240">
    <property type="match status" value="1"/>
</dbReference>
<dbReference type="STRING" id="4155.A0A022RH69"/>
<dbReference type="PANTHER" id="PTHR48082">
    <property type="entry name" value="ATP SYNTHASE SUBUNIT ALPHA, MITOCHONDRIAL"/>
    <property type="match status" value="1"/>
</dbReference>
<evidence type="ECO:0000313" key="5">
    <source>
        <dbReference type="EMBL" id="EYU39339.1"/>
    </source>
</evidence>
<dbReference type="InterPro" id="IPR036121">
    <property type="entry name" value="ATPase_F1/V1/A1_a/bsu_N_sf"/>
</dbReference>
<keyword evidence="3" id="KW-0375">Hydrogen ion transport</keyword>
<protein>
    <recommendedName>
        <fullName evidence="4">ATPase F1/V1/A1 complex alpha/beta subunit N-terminal domain-containing protein</fullName>
    </recommendedName>
</protein>
<dbReference type="CDD" id="cd18116">
    <property type="entry name" value="ATP-synt_F1_alpha_N"/>
    <property type="match status" value="1"/>
</dbReference>
<dbReference type="PANTHER" id="PTHR48082:SF2">
    <property type="entry name" value="ATP SYNTHASE SUBUNIT ALPHA, MITOCHONDRIAL"/>
    <property type="match status" value="1"/>
</dbReference>
<dbReference type="GO" id="GO:0045259">
    <property type="term" value="C:proton-transporting ATP synthase complex"/>
    <property type="evidence" value="ECO:0007669"/>
    <property type="project" value="InterPro"/>
</dbReference>
<dbReference type="EMBL" id="KI630448">
    <property type="protein sequence ID" value="EYU39339.1"/>
    <property type="molecule type" value="Genomic_DNA"/>
</dbReference>
<dbReference type="Pfam" id="PF02874">
    <property type="entry name" value="ATP-synt_ab_N"/>
    <property type="match status" value="1"/>
</dbReference>
<dbReference type="InterPro" id="IPR005294">
    <property type="entry name" value="ATP_synth_F1_asu"/>
</dbReference>
<keyword evidence="3" id="KW-0406">Ion transport</keyword>
<dbReference type="Gene3D" id="2.40.30.20">
    <property type="match status" value="1"/>
</dbReference>
<keyword evidence="6" id="KW-1185">Reference proteome</keyword>
<evidence type="ECO:0000256" key="1">
    <source>
        <dbReference type="ARBA" id="ARBA00008936"/>
    </source>
</evidence>
<sequence>MATVDEISTIILVRIEQYHREVKIVNTVGDGIARLHGLDEVMAGELVEFDKGTISIALNLESNYLSVVLMGDCLLIQERSSVIALAKPIDGITSRCSVYKPLQTGLIAIDSMIPIGRGE</sequence>